<feature type="compositionally biased region" description="Low complexity" evidence="1">
    <location>
        <begin position="782"/>
        <end position="796"/>
    </location>
</feature>
<feature type="region of interest" description="Disordered" evidence="1">
    <location>
        <begin position="840"/>
        <end position="991"/>
    </location>
</feature>
<sequence>MSTQHATLEHSPDPSPSAFPSTRASTSRSGSVASIWSSAEIPFFLDARRRSSEVNAARKGSTSAASGSRSASASGSASGSGSGSGSAWSHGPRVVALASSRNNDYDFPGRRRSVRDVPDGPSSPRPSVDSLASWRRGSNSGSDGQGRRTSSLALPDAAVVPTRGFQTRKPATLAIHPIAYTSPLATHNERDASPTTTTSTQAPSLATSPVPSSETDASASCSTPLTAKSINSSMHPRDVPAKPLPSLYARAGQFFRADYTMVSPLTANADEIDPLDASASSAIPIPAAPPRVTMLAPVTEAGMGPRSPRSLLRPHTAAATTGSFLEAPFSREQHRRALAKQRHQSLAPWQLAQLPSPLESPHSGDTITMEQEAAMERQRTMSVPKLSALPHPLSSSRKSSWGGQPSPPATARQDSDDEGAGGGSSNATPYRAPTSPRSFRSGILRRSGRPSSSRLNTPTSVSTAPGTLRPKSSSGKGAGWSSYLSEGLTLYIDQGPKRDFAIKVPYLRYDPFGRPEDIADTTAAAASGTPDSKPGTPRKSKGRLSAIDPDDEVGTLEFGHLPQANDAEAVLFSRRGSAPILRHLGIGDDTKADLLTRQAALSLDANGLHEVSGYERHGKIAWRFKYQVMNLGDGEAALRPVSFDCSATLLDPTRARKARLFKMVKKGVTSTLASSLVASESGSRGSHSGESDGSSPRGQRTRRGDLRRPSEWTNGSSISATSMLRQSTSNTVSPPPSTGSLSPVSRRVEYQPRNGSLGYARSTKSTRLANVLQAERLLRASQGDLASSSRSSSVSFGAGGSGAESPLVATRAASIVAEMKPTTPSEEIKRAYLMRAIERDEHQHQHQHQHQPRVSPPATRSPASARFPPTAAREEPSTTPTQEHFFFARNSPTGGVSTSSRSSGGSSWAEHFASLAASSQRRLRQAVSSKALPELPPASSLPLLRKKKSSARTISGGGSGAVGGGGEQAGSGAKPPPPPPQSSLLSELGFI</sequence>
<accession>A0A316ULE5</accession>
<dbReference type="GeneID" id="37030709"/>
<feature type="compositionally biased region" description="Low complexity" evidence="1">
    <location>
        <begin position="928"/>
        <end position="943"/>
    </location>
</feature>
<feature type="compositionally biased region" description="Low complexity" evidence="1">
    <location>
        <begin position="891"/>
        <end position="907"/>
    </location>
</feature>
<dbReference type="AlphaFoldDB" id="A0A316ULE5"/>
<evidence type="ECO:0000256" key="1">
    <source>
        <dbReference type="SAM" id="MobiDB-lite"/>
    </source>
</evidence>
<feature type="region of interest" description="Disordered" evidence="1">
    <location>
        <begin position="1"/>
        <end position="32"/>
    </location>
</feature>
<feature type="compositionally biased region" description="Low complexity" evidence="1">
    <location>
        <begin position="193"/>
        <end position="209"/>
    </location>
</feature>
<feature type="compositionally biased region" description="Low complexity" evidence="1">
    <location>
        <begin position="440"/>
        <end position="455"/>
    </location>
</feature>
<keyword evidence="3" id="KW-1185">Reference proteome</keyword>
<name>A0A316ULE5_9BASI</name>
<feature type="compositionally biased region" description="Low complexity" evidence="1">
    <location>
        <begin position="679"/>
        <end position="698"/>
    </location>
</feature>
<feature type="compositionally biased region" description="Polar residues" evidence="1">
    <location>
        <begin position="393"/>
        <end position="403"/>
    </location>
</feature>
<protein>
    <submittedName>
        <fullName evidence="2">Uncharacterized protein</fullName>
    </submittedName>
</protein>
<dbReference type="EMBL" id="KZ819673">
    <property type="protein sequence ID" value="PWN26112.1"/>
    <property type="molecule type" value="Genomic_DNA"/>
</dbReference>
<feature type="compositionally biased region" description="Low complexity" evidence="1">
    <location>
        <begin position="57"/>
        <end position="77"/>
    </location>
</feature>
<gene>
    <name evidence="2" type="ORF">BDZ90DRAFT_275597</name>
</gene>
<feature type="compositionally biased region" description="Gly residues" evidence="1">
    <location>
        <begin position="955"/>
        <end position="969"/>
    </location>
</feature>
<evidence type="ECO:0000313" key="2">
    <source>
        <dbReference type="EMBL" id="PWN26112.1"/>
    </source>
</evidence>
<feature type="region of interest" description="Disordered" evidence="1">
    <location>
        <begin position="782"/>
        <end position="805"/>
    </location>
</feature>
<feature type="region of interest" description="Disordered" evidence="1">
    <location>
        <begin position="52"/>
        <end position="240"/>
    </location>
</feature>
<evidence type="ECO:0000313" key="3">
    <source>
        <dbReference type="Proteomes" id="UP000245884"/>
    </source>
</evidence>
<dbReference type="Proteomes" id="UP000245884">
    <property type="component" value="Unassembled WGS sequence"/>
</dbReference>
<feature type="compositionally biased region" description="Polar residues" evidence="1">
    <location>
        <begin position="456"/>
        <end position="465"/>
    </location>
</feature>
<feature type="region of interest" description="Disordered" evidence="1">
    <location>
        <begin position="522"/>
        <end position="549"/>
    </location>
</feature>
<feature type="compositionally biased region" description="Polar residues" evidence="1">
    <location>
        <begin position="18"/>
        <end position="32"/>
    </location>
</feature>
<feature type="region of interest" description="Disordered" evidence="1">
    <location>
        <begin position="387"/>
        <end position="479"/>
    </location>
</feature>
<feature type="compositionally biased region" description="Polar residues" evidence="1">
    <location>
        <begin position="711"/>
        <end position="726"/>
    </location>
</feature>
<feature type="compositionally biased region" description="Polar residues" evidence="1">
    <location>
        <begin position="136"/>
        <end position="152"/>
    </location>
</feature>
<organism evidence="2 3">
    <name type="scientific">Jaminaea rosea</name>
    <dbReference type="NCBI Taxonomy" id="1569628"/>
    <lineage>
        <taxon>Eukaryota</taxon>
        <taxon>Fungi</taxon>
        <taxon>Dikarya</taxon>
        <taxon>Basidiomycota</taxon>
        <taxon>Ustilaginomycotina</taxon>
        <taxon>Exobasidiomycetes</taxon>
        <taxon>Microstromatales</taxon>
        <taxon>Microstromatales incertae sedis</taxon>
        <taxon>Jaminaea</taxon>
    </lineage>
</organism>
<feature type="compositionally biased region" description="Basic and acidic residues" evidence="1">
    <location>
        <begin position="103"/>
        <end position="118"/>
    </location>
</feature>
<feature type="compositionally biased region" description="Polar residues" evidence="1">
    <location>
        <begin position="210"/>
        <end position="234"/>
    </location>
</feature>
<proteinExistence type="predicted"/>
<dbReference type="OrthoDB" id="3269398at2759"/>
<feature type="region of interest" description="Disordered" evidence="1">
    <location>
        <begin position="675"/>
        <end position="747"/>
    </location>
</feature>
<dbReference type="RefSeq" id="XP_025360724.1">
    <property type="nucleotide sequence ID" value="XM_025508886.1"/>
</dbReference>
<reference evidence="2 3" key="1">
    <citation type="journal article" date="2018" name="Mol. Biol. Evol.">
        <title>Broad Genomic Sampling Reveals a Smut Pathogenic Ancestry of the Fungal Clade Ustilaginomycotina.</title>
        <authorList>
            <person name="Kijpornyongpan T."/>
            <person name="Mondo S.J."/>
            <person name="Barry K."/>
            <person name="Sandor L."/>
            <person name="Lee J."/>
            <person name="Lipzen A."/>
            <person name="Pangilinan J."/>
            <person name="LaButti K."/>
            <person name="Hainaut M."/>
            <person name="Henrissat B."/>
            <person name="Grigoriev I.V."/>
            <person name="Spatafora J.W."/>
            <person name="Aime M.C."/>
        </authorList>
    </citation>
    <scope>NUCLEOTIDE SEQUENCE [LARGE SCALE GENOMIC DNA]</scope>
    <source>
        <strain evidence="2 3">MCA 5214</strain>
    </source>
</reference>